<accession>A0ABW9GES0</accession>
<dbReference type="Gene3D" id="3.30.230.10">
    <property type="match status" value="1"/>
</dbReference>
<evidence type="ECO:0000256" key="2">
    <source>
        <dbReference type="SAM" id="SignalP"/>
    </source>
</evidence>
<feature type="region of interest" description="Disordered" evidence="1">
    <location>
        <begin position="223"/>
        <end position="245"/>
    </location>
</feature>
<protein>
    <recommendedName>
        <fullName evidence="5">Lon proteolytic domain-containing protein</fullName>
    </recommendedName>
</protein>
<evidence type="ECO:0000313" key="4">
    <source>
        <dbReference type="Proteomes" id="UP001630303"/>
    </source>
</evidence>
<organism evidence="3 4">
    <name type="scientific">Microbacterium mcarthurae</name>
    <dbReference type="NCBI Taxonomy" id="3035918"/>
    <lineage>
        <taxon>Bacteria</taxon>
        <taxon>Bacillati</taxon>
        <taxon>Actinomycetota</taxon>
        <taxon>Actinomycetes</taxon>
        <taxon>Micrococcales</taxon>
        <taxon>Microbacteriaceae</taxon>
        <taxon>Microbacterium</taxon>
    </lineage>
</organism>
<dbReference type="Proteomes" id="UP001630303">
    <property type="component" value="Unassembled WGS sequence"/>
</dbReference>
<feature type="chain" id="PRO_5045578083" description="Lon proteolytic domain-containing protein" evidence="2">
    <location>
        <begin position="26"/>
        <end position="596"/>
    </location>
</feature>
<dbReference type="SUPFAM" id="SSF54211">
    <property type="entry name" value="Ribosomal protein S5 domain 2-like"/>
    <property type="match status" value="1"/>
</dbReference>
<feature type="compositionally biased region" description="Pro residues" evidence="1">
    <location>
        <begin position="229"/>
        <end position="238"/>
    </location>
</feature>
<proteinExistence type="predicted"/>
<dbReference type="InterPro" id="IPR020568">
    <property type="entry name" value="Ribosomal_Su5_D2-typ_SF"/>
</dbReference>
<dbReference type="EMBL" id="JAROCE010000001">
    <property type="protein sequence ID" value="MFM2720120.1"/>
    <property type="molecule type" value="Genomic_DNA"/>
</dbReference>
<name>A0ABW9GES0_9MICO</name>
<feature type="signal peptide" evidence="2">
    <location>
        <begin position="1"/>
        <end position="25"/>
    </location>
</feature>
<evidence type="ECO:0000313" key="3">
    <source>
        <dbReference type="EMBL" id="MFM2720120.1"/>
    </source>
</evidence>
<evidence type="ECO:0000256" key="1">
    <source>
        <dbReference type="SAM" id="MobiDB-lite"/>
    </source>
</evidence>
<dbReference type="PROSITE" id="PS51257">
    <property type="entry name" value="PROKAR_LIPOPROTEIN"/>
    <property type="match status" value="1"/>
</dbReference>
<sequence length="596" mass="58881">MRRTAAAVVALVCALVLSGCGLQFSLGFGTGEDGRFDGTEVTVPVLYASGKKGVLATQRIAAASAEGLRIDITENDLSGVDPVTQSATWTAVTAATLLTGARPDTAYTFAFDTRIATPAAGAVTAVGVLALYYGTEILPGVALSGAVTPFGAIRPVPGLAEQVQAAIEAGGIDTILVPAGQRTVRAAQGETVDLDQLAATGGMTVTEVADIATAYAVMTGEDAPEAAFPTPPASPTPLPEADDASAPDAVLEGAVDEMLADADDLLALASDPVLVDSGRAALARAESLRAAGETDAALAAAVTAADRAALAAAPEASAAEATVAAGRASDGASALIDDLQARSPATLDDADRVLRAATAAAEAFALARYAEDLLSDPAADDTARTVATTAAFLATSSARTASALAALPEGGGGGLSGDADLDAVASLLRRAGVAASEAYRTRVVAARADADGVSLDAAEIRLAGADPAALRALALDRARGELTARAPQDRGWGALGIALAGYTSASPVLAATQAVRPPSEADADAAAAQRVAVAEEYTVAAIDALTATGAEVPFARGLLTQAVAAAEAEPAAGAGGFVTPFVAARVLAFAAGVERS</sequence>
<keyword evidence="2" id="KW-0732">Signal</keyword>
<dbReference type="InterPro" id="IPR014721">
    <property type="entry name" value="Ribsml_uS5_D2-typ_fold_subgr"/>
</dbReference>
<keyword evidence="4" id="KW-1185">Reference proteome</keyword>
<comment type="caution">
    <text evidence="3">The sequence shown here is derived from an EMBL/GenBank/DDBJ whole genome shotgun (WGS) entry which is preliminary data.</text>
</comment>
<dbReference type="RefSeq" id="WP_408905230.1">
    <property type="nucleotide sequence ID" value="NZ_JAROCE010000001.1"/>
</dbReference>
<reference evidence="3 4" key="1">
    <citation type="submission" date="2023-03" db="EMBL/GenBank/DDBJ databases">
        <title>MT1 and MT2 Draft Genomes of Novel Species.</title>
        <authorList>
            <person name="Venkateswaran K."/>
        </authorList>
    </citation>
    <scope>NUCLEOTIDE SEQUENCE [LARGE SCALE GENOMIC DNA]</scope>
    <source>
        <strain evidence="3 4">IF8SW-P5</strain>
    </source>
</reference>
<gene>
    <name evidence="3" type="ORF">P5G46_06360</name>
</gene>
<evidence type="ECO:0008006" key="5">
    <source>
        <dbReference type="Google" id="ProtNLM"/>
    </source>
</evidence>